<accession>A0AAD5S2R6</accession>
<evidence type="ECO:0000256" key="2">
    <source>
        <dbReference type="ARBA" id="ARBA00023054"/>
    </source>
</evidence>
<dbReference type="GO" id="GO:0000381">
    <property type="term" value="P:regulation of alternative mRNA splicing, via spliceosome"/>
    <property type="evidence" value="ECO:0007669"/>
    <property type="project" value="InterPro"/>
</dbReference>
<feature type="domain" description="Nuclear speckle splicing regulatory protein 1 N-terminal" evidence="4">
    <location>
        <begin position="110"/>
        <end position="142"/>
    </location>
</feature>
<dbReference type="PANTHER" id="PTHR31938:SF4">
    <property type="entry name" value="NUCLEAR SPECKLE SPLICING REGULATORY PROTEIN 1"/>
    <property type="match status" value="1"/>
</dbReference>
<organism evidence="5 6">
    <name type="scientific">Rhizophlyctis rosea</name>
    <dbReference type="NCBI Taxonomy" id="64517"/>
    <lineage>
        <taxon>Eukaryota</taxon>
        <taxon>Fungi</taxon>
        <taxon>Fungi incertae sedis</taxon>
        <taxon>Chytridiomycota</taxon>
        <taxon>Chytridiomycota incertae sedis</taxon>
        <taxon>Chytridiomycetes</taxon>
        <taxon>Rhizophlyctidales</taxon>
        <taxon>Rhizophlyctidaceae</taxon>
        <taxon>Rhizophlyctis</taxon>
    </lineage>
</organism>
<dbReference type="Proteomes" id="UP001212841">
    <property type="component" value="Unassembled WGS sequence"/>
</dbReference>
<evidence type="ECO:0000259" key="4">
    <source>
        <dbReference type="Pfam" id="PF09745"/>
    </source>
</evidence>
<dbReference type="PANTHER" id="PTHR31938">
    <property type="entry name" value="NUCLEAR SPECKLE SPLICING REGULATORY PROTEIN 1"/>
    <property type="match status" value="1"/>
</dbReference>
<protein>
    <recommendedName>
        <fullName evidence="4">Nuclear speckle splicing regulatory protein 1 N-terminal domain-containing protein</fullName>
    </recommendedName>
</protein>
<gene>
    <name evidence="5" type="ORF">HK097_003164</name>
</gene>
<reference evidence="5" key="1">
    <citation type="submission" date="2020-05" db="EMBL/GenBank/DDBJ databases">
        <title>Phylogenomic resolution of chytrid fungi.</title>
        <authorList>
            <person name="Stajich J.E."/>
            <person name="Amses K."/>
            <person name="Simmons R."/>
            <person name="Seto K."/>
            <person name="Myers J."/>
            <person name="Bonds A."/>
            <person name="Quandt C.A."/>
            <person name="Barry K."/>
            <person name="Liu P."/>
            <person name="Grigoriev I."/>
            <person name="Longcore J.E."/>
            <person name="James T.Y."/>
        </authorList>
    </citation>
    <scope>NUCLEOTIDE SEQUENCE</scope>
    <source>
        <strain evidence="5">JEL0318</strain>
    </source>
</reference>
<sequence length="155" mass="16466">MSSNGSLRNVGGNKALPKFGLILKGKNAPSSSKPTSTPGKTSFTFTKRVSSKNALGAASDSDADDLDADGDVPISDFSLGAANAGKSVSEQRKVNKELRAVQAQKERQAEEAQRKAMEEDPTVYDYDAVYDDLKEAENEKKRGIDNPSGGVAKKV</sequence>
<comment type="similarity">
    <text evidence="1">Belongs to the NSRP1 family.</text>
</comment>
<dbReference type="InterPro" id="IPR018612">
    <property type="entry name" value="NSRP1_N"/>
</dbReference>
<dbReference type="EMBL" id="JADGJD010001729">
    <property type="protein sequence ID" value="KAJ3038455.1"/>
    <property type="molecule type" value="Genomic_DNA"/>
</dbReference>
<comment type="caution">
    <text evidence="5">The sequence shown here is derived from an EMBL/GenBank/DDBJ whole genome shotgun (WGS) entry which is preliminary data.</text>
</comment>
<keyword evidence="6" id="KW-1185">Reference proteome</keyword>
<evidence type="ECO:0000313" key="5">
    <source>
        <dbReference type="EMBL" id="KAJ3038455.1"/>
    </source>
</evidence>
<name>A0AAD5S2R6_9FUNG</name>
<dbReference type="Pfam" id="PF09745">
    <property type="entry name" value="NSRP1_N"/>
    <property type="match status" value="1"/>
</dbReference>
<keyword evidence="2" id="KW-0175">Coiled coil</keyword>
<feature type="compositionally biased region" description="Acidic residues" evidence="3">
    <location>
        <begin position="61"/>
        <end position="70"/>
    </location>
</feature>
<dbReference type="InterPro" id="IPR042816">
    <property type="entry name" value="Nsrp1"/>
</dbReference>
<feature type="region of interest" description="Disordered" evidence="3">
    <location>
        <begin position="21"/>
        <end position="123"/>
    </location>
</feature>
<evidence type="ECO:0000256" key="3">
    <source>
        <dbReference type="SAM" id="MobiDB-lite"/>
    </source>
</evidence>
<feature type="compositionally biased region" description="Basic and acidic residues" evidence="3">
    <location>
        <begin position="89"/>
        <end position="118"/>
    </location>
</feature>
<evidence type="ECO:0000313" key="6">
    <source>
        <dbReference type="Proteomes" id="UP001212841"/>
    </source>
</evidence>
<evidence type="ECO:0000256" key="1">
    <source>
        <dbReference type="ARBA" id="ARBA00010126"/>
    </source>
</evidence>
<dbReference type="AlphaFoldDB" id="A0AAD5S2R6"/>
<feature type="compositionally biased region" description="Low complexity" evidence="3">
    <location>
        <begin position="29"/>
        <end position="47"/>
    </location>
</feature>
<proteinExistence type="inferred from homology"/>